<feature type="domain" description="SLH" evidence="3">
    <location>
        <begin position="40"/>
        <end position="104"/>
    </location>
</feature>
<keyword evidence="5" id="KW-1185">Reference proteome</keyword>
<dbReference type="PANTHER" id="PTHR43308">
    <property type="entry name" value="OUTER MEMBRANE PROTEIN ALPHA-RELATED"/>
    <property type="match status" value="1"/>
</dbReference>
<dbReference type="Gene3D" id="2.40.160.180">
    <property type="entry name" value="Carbohydrate-selective porin OprB"/>
    <property type="match status" value="1"/>
</dbReference>
<name>A0A2A2TJL6_9CYAN</name>
<dbReference type="InterPro" id="IPR007049">
    <property type="entry name" value="Carb-sel_porin_OprB"/>
</dbReference>
<dbReference type="InterPro" id="IPR051465">
    <property type="entry name" value="Cell_Envelope_Struct_Comp"/>
</dbReference>
<dbReference type="InterPro" id="IPR001119">
    <property type="entry name" value="SLH_dom"/>
</dbReference>
<dbReference type="InterPro" id="IPR047684">
    <property type="entry name" value="Por_som-like"/>
</dbReference>
<dbReference type="RefSeq" id="WP_095721808.1">
    <property type="nucleotide sequence ID" value="NZ_NTFS01000101.1"/>
</dbReference>
<evidence type="ECO:0000313" key="5">
    <source>
        <dbReference type="Proteomes" id="UP000218238"/>
    </source>
</evidence>
<dbReference type="Proteomes" id="UP000218238">
    <property type="component" value="Unassembled WGS sequence"/>
</dbReference>
<accession>A0A2A2TJL6</accession>
<evidence type="ECO:0000256" key="2">
    <source>
        <dbReference type="RuleBase" id="RU363072"/>
    </source>
</evidence>
<dbReference type="InterPro" id="IPR038673">
    <property type="entry name" value="OprB_sf"/>
</dbReference>
<dbReference type="AlphaFoldDB" id="A0A2A2TJL6"/>
<dbReference type="Pfam" id="PF00395">
    <property type="entry name" value="SLH"/>
    <property type="match status" value="1"/>
</dbReference>
<comment type="caution">
    <text evidence="4">The sequence shown here is derived from an EMBL/GenBank/DDBJ whole genome shotgun (WGS) entry which is preliminary data.</text>
</comment>
<feature type="signal peptide" evidence="2">
    <location>
        <begin position="1"/>
        <end position="25"/>
    </location>
</feature>
<protein>
    <recommendedName>
        <fullName evidence="3">SLH domain-containing protein</fullName>
    </recommendedName>
</protein>
<evidence type="ECO:0000313" key="4">
    <source>
        <dbReference type="EMBL" id="PAX55201.1"/>
    </source>
</evidence>
<proteinExistence type="inferred from homology"/>
<evidence type="ECO:0000259" key="3">
    <source>
        <dbReference type="PROSITE" id="PS51272"/>
    </source>
</evidence>
<dbReference type="NCBIfam" id="NF033921">
    <property type="entry name" value="por_somb"/>
    <property type="match status" value="1"/>
</dbReference>
<sequence>MPKVEFLSFSTIMMGLLGIINPSFADTKNEFINEFIPVTAVSQLKDVQPTDWAFQALRSLVERYGVISGYPDANFRGQNAMTRYEFAAGLNAALHRINELIGTGKESLVSPEDLTTLQHLQKEFADELATLRARIDGLETSNVELSANQFSTTSKLTGQVVMAVNAGEFAGDKIIAPRGAVISQNDPNSTLIYRTSLDLNSSFKGTDLLKIRLVTGSDGANDSATGFLEPNFGSVLDYSIQGLNNQISLARLYYTFTPNSDLKVTIGPALVAPDFVDKNRYANVSFKDFSTQAFANNFILLPRAGGAGAVIDWHPKGSSVKLRAAYIGGDATNQLPDNQRLIGGGGSQDIRLFPNAGGGADGGLFGDPYQGFAELEYSPSKAVNVRLQYSGGKIFGSSFQGIGVNFDYSLNSQIGIFGRYGYASYPNTSLGDIHPNYWMAGFSLQDLFVKGGIFGVAIGQPFIESAVGNSTQTNYEMFYNLPVNDNIRVTPLLQIVINPSNQNDNGRIISGTLRTVFSF</sequence>
<dbReference type="GO" id="GO:0016020">
    <property type="term" value="C:membrane"/>
    <property type="evidence" value="ECO:0007669"/>
    <property type="project" value="InterPro"/>
</dbReference>
<comment type="similarity">
    <text evidence="1 2">Belongs to the OprB family.</text>
</comment>
<dbReference type="PROSITE" id="PS51272">
    <property type="entry name" value="SLH"/>
    <property type="match status" value="1"/>
</dbReference>
<dbReference type="EMBL" id="NTFS01000101">
    <property type="protein sequence ID" value="PAX55201.1"/>
    <property type="molecule type" value="Genomic_DNA"/>
</dbReference>
<dbReference type="GO" id="GO:0008643">
    <property type="term" value="P:carbohydrate transport"/>
    <property type="evidence" value="ECO:0007669"/>
    <property type="project" value="InterPro"/>
</dbReference>
<dbReference type="GO" id="GO:0015288">
    <property type="term" value="F:porin activity"/>
    <property type="evidence" value="ECO:0007669"/>
    <property type="project" value="InterPro"/>
</dbReference>
<dbReference type="OrthoDB" id="468251at2"/>
<dbReference type="Pfam" id="PF04966">
    <property type="entry name" value="OprB"/>
    <property type="match status" value="1"/>
</dbReference>
<feature type="chain" id="PRO_5011818030" description="SLH domain-containing protein" evidence="2">
    <location>
        <begin position="26"/>
        <end position="519"/>
    </location>
</feature>
<evidence type="ECO:0000256" key="1">
    <source>
        <dbReference type="ARBA" id="ARBA00008769"/>
    </source>
</evidence>
<organism evidence="4 5">
    <name type="scientific">Brunnivagina elsteri CCALA 953</name>
    <dbReference type="NCBI Taxonomy" id="987040"/>
    <lineage>
        <taxon>Bacteria</taxon>
        <taxon>Bacillati</taxon>
        <taxon>Cyanobacteriota</taxon>
        <taxon>Cyanophyceae</taxon>
        <taxon>Nostocales</taxon>
        <taxon>Calotrichaceae</taxon>
        <taxon>Brunnivagina</taxon>
    </lineage>
</organism>
<dbReference type="PANTHER" id="PTHR43308:SF1">
    <property type="entry name" value="OUTER MEMBRANE PROTEIN ALPHA"/>
    <property type="match status" value="1"/>
</dbReference>
<keyword evidence="2" id="KW-0732">Signal</keyword>
<reference evidence="4 5" key="1">
    <citation type="submission" date="2017-08" db="EMBL/GenBank/DDBJ databases">
        <title>Draft genome sequence of filamentous cyanobacterium Calothrix elsteri CCALA 953.</title>
        <authorList>
            <person name="Gagunashvili A.N."/>
            <person name="Elster J."/>
            <person name="Andresson O.S."/>
        </authorList>
    </citation>
    <scope>NUCLEOTIDE SEQUENCE [LARGE SCALE GENOMIC DNA]</scope>
    <source>
        <strain evidence="4 5">CCALA 953</strain>
    </source>
</reference>
<gene>
    <name evidence="4" type="ORF">CK510_11365</name>
</gene>